<protein>
    <submittedName>
        <fullName evidence="3">Uncharacterized protein</fullName>
    </submittedName>
</protein>
<dbReference type="GO" id="GO:0005829">
    <property type="term" value="C:cytosol"/>
    <property type="evidence" value="ECO:0007669"/>
    <property type="project" value="TreeGrafter"/>
</dbReference>
<dbReference type="OMA" id="GNTSAEC"/>
<dbReference type="GO" id="GO:0045332">
    <property type="term" value="P:phospholipid translocation"/>
    <property type="evidence" value="ECO:0007669"/>
    <property type="project" value="TreeGrafter"/>
</dbReference>
<dbReference type="GO" id="GO:0005758">
    <property type="term" value="C:mitochondrial intermembrane space"/>
    <property type="evidence" value="ECO:0007669"/>
    <property type="project" value="TreeGrafter"/>
</dbReference>
<dbReference type="OrthoDB" id="19091at2759"/>
<dbReference type="PANTHER" id="PTHR46403">
    <property type="entry name" value="TP53-REGULATED INHIBITOR OF APOPTOSIS 1"/>
    <property type="match status" value="1"/>
</dbReference>
<proteinExistence type="inferred from homology"/>
<dbReference type="PANTHER" id="PTHR46403:SF1">
    <property type="entry name" value="TP53-REGULATED INHIBITOR OF APOPTOSIS 1"/>
    <property type="match status" value="1"/>
</dbReference>
<comment type="caution">
    <text evidence="3">The sequence shown here is derived from an EMBL/GenBank/DDBJ whole genome shotgun (WGS) entry which is preliminary data.</text>
</comment>
<evidence type="ECO:0000313" key="3">
    <source>
        <dbReference type="EMBL" id="KAH7434632.1"/>
    </source>
</evidence>
<dbReference type="Pfam" id="PF05254">
    <property type="entry name" value="UPF0203"/>
    <property type="match status" value="1"/>
</dbReference>
<keyword evidence="2" id="KW-1015">Disulfide bond</keyword>
<evidence type="ECO:0000313" key="4">
    <source>
        <dbReference type="Proteomes" id="UP000825935"/>
    </source>
</evidence>
<organism evidence="3 4">
    <name type="scientific">Ceratopteris richardii</name>
    <name type="common">Triangle waterfern</name>
    <dbReference type="NCBI Taxonomy" id="49495"/>
    <lineage>
        <taxon>Eukaryota</taxon>
        <taxon>Viridiplantae</taxon>
        <taxon>Streptophyta</taxon>
        <taxon>Embryophyta</taxon>
        <taxon>Tracheophyta</taxon>
        <taxon>Polypodiopsida</taxon>
        <taxon>Polypodiidae</taxon>
        <taxon>Polypodiales</taxon>
        <taxon>Pteridineae</taxon>
        <taxon>Pteridaceae</taxon>
        <taxon>Parkerioideae</taxon>
        <taxon>Ceratopteris</taxon>
    </lineage>
</organism>
<name>A0A8T2UGM1_CERRI</name>
<dbReference type="EMBL" id="CM035411">
    <property type="protein sequence ID" value="KAH7434632.1"/>
    <property type="molecule type" value="Genomic_DNA"/>
</dbReference>
<gene>
    <name evidence="3" type="ORF">KP509_06G027000</name>
</gene>
<dbReference type="Proteomes" id="UP000825935">
    <property type="component" value="Chromosome 6"/>
</dbReference>
<accession>A0A8T2UGM1</accession>
<evidence type="ECO:0000256" key="2">
    <source>
        <dbReference type="ARBA" id="ARBA00023157"/>
    </source>
</evidence>
<reference evidence="3" key="1">
    <citation type="submission" date="2021-08" db="EMBL/GenBank/DDBJ databases">
        <title>WGS assembly of Ceratopteris richardii.</title>
        <authorList>
            <person name="Marchant D.B."/>
            <person name="Chen G."/>
            <person name="Jenkins J."/>
            <person name="Shu S."/>
            <person name="Leebens-Mack J."/>
            <person name="Grimwood J."/>
            <person name="Schmutz J."/>
            <person name="Soltis P."/>
            <person name="Soltis D."/>
            <person name="Chen Z.-H."/>
        </authorList>
    </citation>
    <scope>NUCLEOTIDE SEQUENCE</scope>
    <source>
        <strain evidence="3">Whitten #5841</strain>
        <tissue evidence="3">Leaf</tissue>
    </source>
</reference>
<dbReference type="InterPro" id="IPR007918">
    <property type="entry name" value="MDM35_apoptosis"/>
</dbReference>
<dbReference type="GO" id="GO:0005634">
    <property type="term" value="C:nucleus"/>
    <property type="evidence" value="ECO:0007669"/>
    <property type="project" value="TreeGrafter"/>
</dbReference>
<comment type="similarity">
    <text evidence="1">Belongs to the TRIAP1/MDM35 family.</text>
</comment>
<dbReference type="AlphaFoldDB" id="A0A8T2UGM1"/>
<sequence>MKDKSKLASASPCAAVKAAYDECFNKWYAEKFLKGQWDKDECLQEWEAYRACILKRMEDKKLHHLFQIEAMMHAKDEVQVSDPMKHFCSVK</sequence>
<keyword evidence="4" id="KW-1185">Reference proteome</keyword>
<dbReference type="PROSITE" id="PS51808">
    <property type="entry name" value="CHCH"/>
    <property type="match status" value="1"/>
</dbReference>
<dbReference type="GO" id="GO:1990050">
    <property type="term" value="F:phosphatidic acid transfer activity"/>
    <property type="evidence" value="ECO:0007669"/>
    <property type="project" value="TreeGrafter"/>
</dbReference>
<evidence type="ECO:0000256" key="1">
    <source>
        <dbReference type="ARBA" id="ARBA00006196"/>
    </source>
</evidence>